<keyword evidence="1" id="KW-1133">Transmembrane helix</keyword>
<dbReference type="AlphaFoldDB" id="X0VBM4"/>
<evidence type="ECO:0000256" key="1">
    <source>
        <dbReference type="SAM" id="Phobius"/>
    </source>
</evidence>
<reference evidence="2" key="1">
    <citation type="journal article" date="2014" name="Front. Microbiol.">
        <title>High frequency of phylogenetically diverse reductive dehalogenase-homologous genes in deep subseafloor sedimentary metagenomes.</title>
        <authorList>
            <person name="Kawai M."/>
            <person name="Futagami T."/>
            <person name="Toyoda A."/>
            <person name="Takaki Y."/>
            <person name="Nishi S."/>
            <person name="Hori S."/>
            <person name="Arai W."/>
            <person name="Tsubouchi T."/>
            <person name="Morono Y."/>
            <person name="Uchiyama I."/>
            <person name="Ito T."/>
            <person name="Fujiyama A."/>
            <person name="Inagaki F."/>
            <person name="Takami H."/>
        </authorList>
    </citation>
    <scope>NUCLEOTIDE SEQUENCE</scope>
    <source>
        <strain evidence="2">Expedition CK06-06</strain>
    </source>
</reference>
<evidence type="ECO:0000313" key="2">
    <source>
        <dbReference type="EMBL" id="GAG15474.1"/>
    </source>
</evidence>
<feature type="non-terminal residue" evidence="2">
    <location>
        <position position="1"/>
    </location>
</feature>
<name>X0VBM4_9ZZZZ</name>
<accession>X0VBM4</accession>
<keyword evidence="1" id="KW-0812">Transmembrane</keyword>
<sequence>NLISKSPDRNNQALGAFYILGSITLVNVDAAIALPWLYESVYYLQP</sequence>
<gene>
    <name evidence="2" type="ORF">S01H1_59763</name>
</gene>
<comment type="caution">
    <text evidence="2">The sequence shown here is derived from an EMBL/GenBank/DDBJ whole genome shotgun (WGS) entry which is preliminary data.</text>
</comment>
<proteinExistence type="predicted"/>
<feature type="transmembrane region" description="Helical" evidence="1">
    <location>
        <begin position="12"/>
        <end position="38"/>
    </location>
</feature>
<protein>
    <submittedName>
        <fullName evidence="2">Uncharacterized protein</fullName>
    </submittedName>
</protein>
<organism evidence="2">
    <name type="scientific">marine sediment metagenome</name>
    <dbReference type="NCBI Taxonomy" id="412755"/>
    <lineage>
        <taxon>unclassified sequences</taxon>
        <taxon>metagenomes</taxon>
        <taxon>ecological metagenomes</taxon>
    </lineage>
</organism>
<dbReference type="EMBL" id="BARS01039105">
    <property type="protein sequence ID" value="GAG15474.1"/>
    <property type="molecule type" value="Genomic_DNA"/>
</dbReference>
<keyword evidence="1" id="KW-0472">Membrane</keyword>